<dbReference type="AlphaFoldDB" id="A0A3A9ZF70"/>
<feature type="domain" description="DUF1990" evidence="1">
    <location>
        <begin position="9"/>
        <end position="168"/>
    </location>
</feature>
<proteinExistence type="predicted"/>
<dbReference type="Pfam" id="PF09348">
    <property type="entry name" value="DUF1990"/>
    <property type="match status" value="1"/>
</dbReference>
<dbReference type="RefSeq" id="WP_120674710.1">
    <property type="nucleotide sequence ID" value="NZ_RBAL01000001.1"/>
</dbReference>
<dbReference type="PANTHER" id="PTHR34202">
    <property type="entry name" value="UPF0548 PROTEIN"/>
    <property type="match status" value="1"/>
</dbReference>
<sequence length="180" mass="19147">MSAATVPLTYQEIGITRAAPEGPLPAGAHLLRVRTRLGRGEGVLRAAGEALLGFGMQRGVGLRVRATAPVADVGVEVTLLAGLGPLRLGAPCRVVWRIDEPERIGYGYGTLPGHPESGEEGFVVERLADDSVWLTVTAVSRAATWYMRAAGPLGRLGQRVIARRYGRALRRLSARGSQLS</sequence>
<dbReference type="PIRSF" id="PIRSF010260">
    <property type="entry name" value="UCP010260"/>
    <property type="match status" value="1"/>
</dbReference>
<comment type="caution">
    <text evidence="2">The sequence shown here is derived from an EMBL/GenBank/DDBJ whole genome shotgun (WGS) entry which is preliminary data.</text>
</comment>
<keyword evidence="3" id="KW-1185">Reference proteome</keyword>
<evidence type="ECO:0000313" key="3">
    <source>
        <dbReference type="Proteomes" id="UP000272474"/>
    </source>
</evidence>
<evidence type="ECO:0000313" key="2">
    <source>
        <dbReference type="EMBL" id="RKN46990.1"/>
    </source>
</evidence>
<dbReference type="InterPro" id="IPR014457">
    <property type="entry name" value="UCP010260"/>
</dbReference>
<dbReference type="OrthoDB" id="120660at2"/>
<gene>
    <name evidence="2" type="ORF">D7294_02005</name>
</gene>
<organism evidence="2 3">
    <name type="scientific">Streptomyces hoynatensis</name>
    <dbReference type="NCBI Taxonomy" id="1141874"/>
    <lineage>
        <taxon>Bacteria</taxon>
        <taxon>Bacillati</taxon>
        <taxon>Actinomycetota</taxon>
        <taxon>Actinomycetes</taxon>
        <taxon>Kitasatosporales</taxon>
        <taxon>Streptomycetaceae</taxon>
        <taxon>Streptomyces</taxon>
    </lineage>
</organism>
<reference evidence="2 3" key="1">
    <citation type="journal article" date="2014" name="Int. J. Syst. Evol. Microbiol.">
        <title>Streptomyces hoynatensis sp. nov., isolated from deep marine sediment.</title>
        <authorList>
            <person name="Veyisoglu A."/>
            <person name="Sahin N."/>
        </authorList>
    </citation>
    <scope>NUCLEOTIDE SEQUENCE [LARGE SCALE GENOMIC DNA]</scope>
    <source>
        <strain evidence="2 3">KCTC 29097</strain>
    </source>
</reference>
<accession>A0A3A9ZF70</accession>
<dbReference type="InterPro" id="IPR018960">
    <property type="entry name" value="DUF1990"/>
</dbReference>
<dbReference type="Proteomes" id="UP000272474">
    <property type="component" value="Unassembled WGS sequence"/>
</dbReference>
<name>A0A3A9ZF70_9ACTN</name>
<dbReference type="EMBL" id="RBAL01000001">
    <property type="protein sequence ID" value="RKN46990.1"/>
    <property type="molecule type" value="Genomic_DNA"/>
</dbReference>
<dbReference type="PANTHER" id="PTHR34202:SF1">
    <property type="entry name" value="UPF0548 PROTEIN"/>
    <property type="match status" value="1"/>
</dbReference>
<protein>
    <submittedName>
        <fullName evidence="2">DUF1990 domain-containing protein</fullName>
    </submittedName>
</protein>
<evidence type="ECO:0000259" key="1">
    <source>
        <dbReference type="Pfam" id="PF09348"/>
    </source>
</evidence>